<keyword evidence="1" id="KW-0472">Membrane</keyword>
<accession>A0A2S8IW28</accession>
<evidence type="ECO:0000256" key="1">
    <source>
        <dbReference type="SAM" id="Phobius"/>
    </source>
</evidence>
<proteinExistence type="predicted"/>
<comment type="caution">
    <text evidence="2">The sequence shown here is derived from an EMBL/GenBank/DDBJ whole genome shotgun (WGS) entry which is preliminary data.</text>
</comment>
<keyword evidence="1" id="KW-0812">Transmembrane</keyword>
<evidence type="ECO:0000313" key="3">
    <source>
        <dbReference type="Proteomes" id="UP000239290"/>
    </source>
</evidence>
<keyword evidence="1" id="KW-1133">Transmembrane helix</keyword>
<reference evidence="3" key="1">
    <citation type="submission" date="2018-02" db="EMBL/GenBank/DDBJ databases">
        <title>Draft genome sequencing of Rhodococcus opacus KU647198.</title>
        <authorList>
            <person name="Zheng B.-X."/>
        </authorList>
    </citation>
    <scope>NUCLEOTIDE SEQUENCE [LARGE SCALE GENOMIC DNA]</scope>
    <source>
        <strain evidence="3">04-OD7</strain>
    </source>
</reference>
<gene>
    <name evidence="2" type="ORF">C5613_31240</name>
</gene>
<sequence length="134" mass="14646">MGTRHRGGVPDGIALAHAHGLFNLLGGLWPLIHRRSFEAVFGAKTDRWLLYTVGGLLTGNGIVQILSPDTDQGWRRARDLGVATATVLLTIDLRYAPAGRIPKTYLLDAAAEIGWLAVWARQTSQDPRSPQPRL</sequence>
<organism evidence="2 3">
    <name type="scientific">Rhodococcus opacus</name>
    <name type="common">Nocardia opaca</name>
    <dbReference type="NCBI Taxonomy" id="37919"/>
    <lineage>
        <taxon>Bacteria</taxon>
        <taxon>Bacillati</taxon>
        <taxon>Actinomycetota</taxon>
        <taxon>Actinomycetes</taxon>
        <taxon>Mycobacteriales</taxon>
        <taxon>Nocardiaceae</taxon>
        <taxon>Rhodococcus</taxon>
    </lineage>
</organism>
<evidence type="ECO:0000313" key="2">
    <source>
        <dbReference type="EMBL" id="PQP18981.1"/>
    </source>
</evidence>
<name>A0A2S8IW28_RHOOP</name>
<dbReference type="RefSeq" id="WP_105420375.1">
    <property type="nucleotide sequence ID" value="NZ_PUIO01000047.1"/>
</dbReference>
<protein>
    <submittedName>
        <fullName evidence="2">Uncharacterized protein</fullName>
    </submittedName>
</protein>
<dbReference type="EMBL" id="PUIO01000047">
    <property type="protein sequence ID" value="PQP18981.1"/>
    <property type="molecule type" value="Genomic_DNA"/>
</dbReference>
<dbReference type="AlphaFoldDB" id="A0A2S8IW28"/>
<feature type="transmembrane region" description="Helical" evidence="1">
    <location>
        <begin position="48"/>
        <end position="66"/>
    </location>
</feature>
<dbReference type="Proteomes" id="UP000239290">
    <property type="component" value="Unassembled WGS sequence"/>
</dbReference>
<feature type="transmembrane region" description="Helical" evidence="1">
    <location>
        <begin position="12"/>
        <end position="32"/>
    </location>
</feature>